<dbReference type="RefSeq" id="WP_380596199.1">
    <property type="nucleotide sequence ID" value="NZ_JBHSDU010000003.1"/>
</dbReference>
<dbReference type="InterPro" id="IPR019613">
    <property type="entry name" value="DUF4198"/>
</dbReference>
<gene>
    <name evidence="2" type="ORF">ACFPN2_08600</name>
</gene>
<keyword evidence="3" id="KW-1185">Reference proteome</keyword>
<evidence type="ECO:0000256" key="1">
    <source>
        <dbReference type="SAM" id="SignalP"/>
    </source>
</evidence>
<dbReference type="EMBL" id="JBHSDU010000003">
    <property type="protein sequence ID" value="MFC4309136.1"/>
    <property type="molecule type" value="Genomic_DNA"/>
</dbReference>
<evidence type="ECO:0000313" key="2">
    <source>
        <dbReference type="EMBL" id="MFC4309136.1"/>
    </source>
</evidence>
<feature type="signal peptide" evidence="1">
    <location>
        <begin position="1"/>
        <end position="19"/>
    </location>
</feature>
<sequence length="232" mass="25051">MRQLILSAMLTCCASAAMAHTVWLEPEGKGDFQVKFGGHAGKLETYQPEKIKRIEAVDKQGKKLAVKQDIAADGVRLHVDGAPALISMHFDNGIHTKPATGPSVEKPMNEVPGATRATYAVKYHKTVVDWAPLVTKTLGQPFEVVPLSAQQPTADQPFRVRVLQDGKPAAGVKLGHGEEGTATDPVTDADGVAAFVPKKGFNRLWAGKRIPVTGNPKYTELSYEYSFGFDAK</sequence>
<proteinExistence type="predicted"/>
<name>A0ABV8SND4_9GAMM</name>
<comment type="caution">
    <text evidence="2">The sequence shown here is derived from an EMBL/GenBank/DDBJ whole genome shotgun (WGS) entry which is preliminary data.</text>
</comment>
<accession>A0ABV8SND4</accession>
<keyword evidence="1" id="KW-0732">Signal</keyword>
<protein>
    <submittedName>
        <fullName evidence="2">DUF4198 domain-containing protein</fullName>
    </submittedName>
</protein>
<feature type="chain" id="PRO_5045534699" evidence="1">
    <location>
        <begin position="20"/>
        <end position="232"/>
    </location>
</feature>
<dbReference type="Proteomes" id="UP001595904">
    <property type="component" value="Unassembled WGS sequence"/>
</dbReference>
<evidence type="ECO:0000313" key="3">
    <source>
        <dbReference type="Proteomes" id="UP001595904"/>
    </source>
</evidence>
<dbReference type="Pfam" id="PF10670">
    <property type="entry name" value="DUF4198"/>
    <property type="match status" value="1"/>
</dbReference>
<organism evidence="2 3">
    <name type="scientific">Steroidobacter flavus</name>
    <dbReference type="NCBI Taxonomy" id="1842136"/>
    <lineage>
        <taxon>Bacteria</taxon>
        <taxon>Pseudomonadati</taxon>
        <taxon>Pseudomonadota</taxon>
        <taxon>Gammaproteobacteria</taxon>
        <taxon>Steroidobacterales</taxon>
        <taxon>Steroidobacteraceae</taxon>
        <taxon>Steroidobacter</taxon>
    </lineage>
</organism>
<reference evidence="3" key="1">
    <citation type="journal article" date="2019" name="Int. J. Syst. Evol. Microbiol.">
        <title>The Global Catalogue of Microorganisms (GCM) 10K type strain sequencing project: providing services to taxonomists for standard genome sequencing and annotation.</title>
        <authorList>
            <consortium name="The Broad Institute Genomics Platform"/>
            <consortium name="The Broad Institute Genome Sequencing Center for Infectious Disease"/>
            <person name="Wu L."/>
            <person name="Ma J."/>
        </authorList>
    </citation>
    <scope>NUCLEOTIDE SEQUENCE [LARGE SCALE GENOMIC DNA]</scope>
    <source>
        <strain evidence="3">CGMCC 1.10759</strain>
    </source>
</reference>